<dbReference type="InterPro" id="IPR029058">
    <property type="entry name" value="AB_hydrolase_fold"/>
</dbReference>
<dbReference type="PANTHER" id="PTHR48098:SF3">
    <property type="entry name" value="IRON(III) ENTEROBACTIN ESTERASE"/>
    <property type="match status" value="1"/>
</dbReference>
<evidence type="ECO:0000313" key="3">
    <source>
        <dbReference type="Proteomes" id="UP001500618"/>
    </source>
</evidence>
<dbReference type="GO" id="GO:0016787">
    <property type="term" value="F:hydrolase activity"/>
    <property type="evidence" value="ECO:0007669"/>
    <property type="project" value="UniProtKB-KW"/>
</dbReference>
<dbReference type="Proteomes" id="UP001500618">
    <property type="component" value="Unassembled WGS sequence"/>
</dbReference>
<dbReference type="InterPro" id="IPR050583">
    <property type="entry name" value="Mycobacterial_A85_antigen"/>
</dbReference>
<dbReference type="EMBL" id="BAAANY010000048">
    <property type="protein sequence ID" value="GAA1721873.1"/>
    <property type="molecule type" value="Genomic_DNA"/>
</dbReference>
<dbReference type="SUPFAM" id="SSF53474">
    <property type="entry name" value="alpha/beta-Hydrolases"/>
    <property type="match status" value="1"/>
</dbReference>
<feature type="region of interest" description="Disordered" evidence="1">
    <location>
        <begin position="515"/>
        <end position="547"/>
    </location>
</feature>
<comment type="caution">
    <text evidence="2">The sequence shown here is derived from an EMBL/GenBank/DDBJ whole genome shotgun (WGS) entry which is preliminary data.</text>
</comment>
<dbReference type="PANTHER" id="PTHR48098">
    <property type="entry name" value="ENTEROCHELIN ESTERASE-RELATED"/>
    <property type="match status" value="1"/>
</dbReference>
<protein>
    <submittedName>
        <fullName evidence="2">Alpha/beta hydrolase-fold protein</fullName>
    </submittedName>
</protein>
<evidence type="ECO:0000313" key="2">
    <source>
        <dbReference type="EMBL" id="GAA1721873.1"/>
    </source>
</evidence>
<keyword evidence="3" id="KW-1185">Reference proteome</keyword>
<sequence>MSFSPQVRDTAVDGRVLVVISRNGATAPITQTDIVGGVPFWGRNVTDLRPGRPVSIGDQPDVYGYPLSSLDRLPAGDYYVQAFLNTYDTFHRGDGSTVRLHMPCGDGQDMFSSPGNLYGTPKLLHLDPHHSGAIALTLDHVITPAQPVPAGGTCQQGNPSDTAHVKYVKILSPALTTFWGRPIYIGANVLLPAGYDDPANAGVHYPVEYAFGHFSTGAPHGFQENGANSFSSWWLSASAPRFISIVFREENPFYDSSYVVDSPNVGPYGTATNHELVPYLDGHFRTIAQPWARVTSGGSTGGWESLASEVFYPDVYGGAFSGYPDPVDFHRYQIVNIYSDANGYFVQNEWDRVERPDSRTVDGEIQYTNLQENHYELARGDHDRSEGAWAVWEAVYGPRGADGYPALVWDKKTGQINHTVAASWQAKDIRAYLASHWSTVGPLVRGKIYLYVGDTDTYYLNDAVQLLQQQLDAETSPPADATFVYGRAKPHGWSPYTTQQWFAIYAAYVAKHAPPESATTPWRGSEPAPASSSDTLDQPTRNGFPIR</sequence>
<dbReference type="Gene3D" id="3.40.50.1820">
    <property type="entry name" value="alpha/beta hydrolase"/>
    <property type="match status" value="1"/>
</dbReference>
<proteinExistence type="predicted"/>
<accession>A0ABN2JBH5</accession>
<dbReference type="InterPro" id="IPR000801">
    <property type="entry name" value="Esterase-like"/>
</dbReference>
<keyword evidence="2" id="KW-0378">Hydrolase</keyword>
<gene>
    <name evidence="2" type="ORF">GCM10009765_82510</name>
</gene>
<feature type="compositionally biased region" description="Polar residues" evidence="1">
    <location>
        <begin position="530"/>
        <end position="541"/>
    </location>
</feature>
<name>A0ABN2JBH5_9ACTN</name>
<evidence type="ECO:0000256" key="1">
    <source>
        <dbReference type="SAM" id="MobiDB-lite"/>
    </source>
</evidence>
<dbReference type="Pfam" id="PF00756">
    <property type="entry name" value="Esterase"/>
    <property type="match status" value="1"/>
</dbReference>
<organism evidence="2 3">
    <name type="scientific">Fodinicola feengrottensis</name>
    <dbReference type="NCBI Taxonomy" id="435914"/>
    <lineage>
        <taxon>Bacteria</taxon>
        <taxon>Bacillati</taxon>
        <taxon>Actinomycetota</taxon>
        <taxon>Actinomycetes</taxon>
        <taxon>Mycobacteriales</taxon>
        <taxon>Fodinicola</taxon>
    </lineage>
</organism>
<reference evidence="2 3" key="1">
    <citation type="journal article" date="2019" name="Int. J. Syst. Evol. Microbiol.">
        <title>The Global Catalogue of Microorganisms (GCM) 10K type strain sequencing project: providing services to taxonomists for standard genome sequencing and annotation.</title>
        <authorList>
            <consortium name="The Broad Institute Genomics Platform"/>
            <consortium name="The Broad Institute Genome Sequencing Center for Infectious Disease"/>
            <person name="Wu L."/>
            <person name="Ma J."/>
        </authorList>
    </citation>
    <scope>NUCLEOTIDE SEQUENCE [LARGE SCALE GENOMIC DNA]</scope>
    <source>
        <strain evidence="2 3">JCM 14718</strain>
    </source>
</reference>